<dbReference type="AlphaFoldDB" id="A0A915KRA3"/>
<organism evidence="1 2">
    <name type="scientific">Romanomermis culicivorax</name>
    <name type="common">Nematode worm</name>
    <dbReference type="NCBI Taxonomy" id="13658"/>
    <lineage>
        <taxon>Eukaryota</taxon>
        <taxon>Metazoa</taxon>
        <taxon>Ecdysozoa</taxon>
        <taxon>Nematoda</taxon>
        <taxon>Enoplea</taxon>
        <taxon>Dorylaimia</taxon>
        <taxon>Mermithida</taxon>
        <taxon>Mermithoidea</taxon>
        <taxon>Mermithidae</taxon>
        <taxon>Romanomermis</taxon>
    </lineage>
</organism>
<dbReference type="Proteomes" id="UP000887565">
    <property type="component" value="Unplaced"/>
</dbReference>
<sequence>MAACKMCGWGESSVDPATEGNDKLTCIQTALTYDGRTQKENAEALSPDGIGFMFWGSLRRGPYFVSVPNL</sequence>
<evidence type="ECO:0000313" key="2">
    <source>
        <dbReference type="WBParaSite" id="nRc.2.0.1.t40999-RA"/>
    </source>
</evidence>
<proteinExistence type="predicted"/>
<keyword evidence="1" id="KW-1185">Reference proteome</keyword>
<dbReference type="WBParaSite" id="nRc.2.0.1.t40999-RA">
    <property type="protein sequence ID" value="nRc.2.0.1.t40999-RA"/>
    <property type="gene ID" value="nRc.2.0.1.g40999"/>
</dbReference>
<protein>
    <submittedName>
        <fullName evidence="2">Uncharacterized protein</fullName>
    </submittedName>
</protein>
<reference evidence="2" key="1">
    <citation type="submission" date="2022-11" db="UniProtKB">
        <authorList>
            <consortium name="WormBaseParasite"/>
        </authorList>
    </citation>
    <scope>IDENTIFICATION</scope>
</reference>
<accession>A0A915KRA3</accession>
<name>A0A915KRA3_ROMCU</name>
<evidence type="ECO:0000313" key="1">
    <source>
        <dbReference type="Proteomes" id="UP000887565"/>
    </source>
</evidence>